<dbReference type="PANTHER" id="PTHR36764:SF1">
    <property type="entry name" value="TRNA (ILE)-LYSIDINE SYNTHASE"/>
    <property type="match status" value="1"/>
</dbReference>
<comment type="caution">
    <text evidence="3">The sequence shown here is derived from an EMBL/GenBank/DDBJ whole genome shotgun (WGS) entry which is preliminary data.</text>
</comment>
<dbReference type="AlphaFoldDB" id="A0A2U1PIG6"/>
<dbReference type="PANTHER" id="PTHR36764">
    <property type="entry name" value="TRNA (ILE)-LYSIDINE SYNTHASE"/>
    <property type="match status" value="1"/>
</dbReference>
<dbReference type="EMBL" id="PKPP01001108">
    <property type="protein sequence ID" value="PWA85548.1"/>
    <property type="molecule type" value="Genomic_DNA"/>
</dbReference>
<keyword evidence="1" id="KW-0175">Coiled coil</keyword>
<organism evidence="3 4">
    <name type="scientific">Artemisia annua</name>
    <name type="common">Sweet wormwood</name>
    <dbReference type="NCBI Taxonomy" id="35608"/>
    <lineage>
        <taxon>Eukaryota</taxon>
        <taxon>Viridiplantae</taxon>
        <taxon>Streptophyta</taxon>
        <taxon>Embryophyta</taxon>
        <taxon>Tracheophyta</taxon>
        <taxon>Spermatophyta</taxon>
        <taxon>Magnoliopsida</taxon>
        <taxon>eudicotyledons</taxon>
        <taxon>Gunneridae</taxon>
        <taxon>Pentapetalae</taxon>
        <taxon>asterids</taxon>
        <taxon>campanulids</taxon>
        <taxon>Asterales</taxon>
        <taxon>Asteraceae</taxon>
        <taxon>Asteroideae</taxon>
        <taxon>Anthemideae</taxon>
        <taxon>Artemisiinae</taxon>
        <taxon>Artemisia</taxon>
    </lineage>
</organism>
<dbReference type="Gene3D" id="3.60.110.10">
    <property type="entry name" value="Carbon-nitrogen hydrolase"/>
    <property type="match status" value="1"/>
</dbReference>
<feature type="coiled-coil region" evidence="1">
    <location>
        <begin position="519"/>
        <end position="546"/>
    </location>
</feature>
<evidence type="ECO:0000313" key="3">
    <source>
        <dbReference type="EMBL" id="PWA85548.1"/>
    </source>
</evidence>
<reference evidence="3 4" key="1">
    <citation type="journal article" date="2018" name="Mol. Plant">
        <title>The genome of Artemisia annua provides insight into the evolution of Asteraceae family and artemisinin biosynthesis.</title>
        <authorList>
            <person name="Shen Q."/>
            <person name="Zhang L."/>
            <person name="Liao Z."/>
            <person name="Wang S."/>
            <person name="Yan T."/>
            <person name="Shi P."/>
            <person name="Liu M."/>
            <person name="Fu X."/>
            <person name="Pan Q."/>
            <person name="Wang Y."/>
            <person name="Lv Z."/>
            <person name="Lu X."/>
            <person name="Zhang F."/>
            <person name="Jiang W."/>
            <person name="Ma Y."/>
            <person name="Chen M."/>
            <person name="Hao X."/>
            <person name="Li L."/>
            <person name="Tang Y."/>
            <person name="Lv G."/>
            <person name="Zhou Y."/>
            <person name="Sun X."/>
            <person name="Brodelius P.E."/>
            <person name="Rose J.K.C."/>
            <person name="Tang K."/>
        </authorList>
    </citation>
    <scope>NUCLEOTIDE SEQUENCE [LARGE SCALE GENOMIC DNA]</scope>
    <source>
        <strain evidence="4">cv. Huhao1</strain>
        <tissue evidence="3">Leaf</tissue>
    </source>
</reference>
<dbReference type="Proteomes" id="UP000245207">
    <property type="component" value="Unassembled WGS sequence"/>
</dbReference>
<evidence type="ECO:0000313" key="4">
    <source>
        <dbReference type="Proteomes" id="UP000245207"/>
    </source>
</evidence>
<dbReference type="InterPro" id="IPR036526">
    <property type="entry name" value="C-N_Hydrolase_sf"/>
</dbReference>
<dbReference type="OrthoDB" id="1922268at2759"/>
<dbReference type="STRING" id="35608.A0A2U1PIG6"/>
<dbReference type="GO" id="GO:0009507">
    <property type="term" value="C:chloroplast"/>
    <property type="evidence" value="ECO:0007669"/>
    <property type="project" value="TreeGrafter"/>
</dbReference>
<evidence type="ECO:0000256" key="1">
    <source>
        <dbReference type="SAM" id="Coils"/>
    </source>
</evidence>
<proteinExistence type="predicted"/>
<feature type="region of interest" description="Disordered" evidence="2">
    <location>
        <begin position="171"/>
        <end position="198"/>
    </location>
</feature>
<feature type="region of interest" description="Disordered" evidence="2">
    <location>
        <begin position="56"/>
        <end position="77"/>
    </location>
</feature>
<name>A0A2U1PIG6_ARTAN</name>
<evidence type="ECO:0000256" key="2">
    <source>
        <dbReference type="SAM" id="MobiDB-lite"/>
    </source>
</evidence>
<accession>A0A2U1PIG6</accession>
<keyword evidence="4" id="KW-1185">Reference proteome</keyword>
<protein>
    <submittedName>
        <fullName evidence="3">Actin-binding FH2</fullName>
    </submittedName>
</protein>
<gene>
    <name evidence="3" type="ORF">CTI12_AA147900</name>
</gene>
<sequence length="828" mass="91926">MVAIAIYKGNLHHKKKTSNETQTQEWLMPVKDGCDEIENVGKLVAVMANDSIEANVDDQDLNQLPPEDNALSDKEERKKEIEEKLKILNERKHKLVQLLKQPPEDNTLSEKEERKKEIEEKLKILNERKHKLVQVLKILNAEEELRRRSNVQGITGRPIVSLQVDVTNDSGLMSRDVTPRPGSEGNCGGDVEGPDADGAPNQNLHSCNMTRISSMSPSSDSLYRRGPFSMFKLATSAVQKSEAESGYKNSLFQAAPAPLPPNLAGWMPNPPVHHLSASAGPIIGFGPLNDASMLKRGRTPPTNNPALEFRTADSEHAFKRTRAFGISDEVTVEQTRVLNVVFCSATALGSRLPSLDNARAKVAGAGAMLRPVSSSTQLFQAAPAPLPPNLAGWMPNPPVHHSSASAGPIIGFGPLNDASMLKCGRTPPTNNPALEFRTADSEHAFKRTRAFGISDELIKKVKPQVTKKTQQQEVKIVNVANTKNPSVSNRAKRSLIGDLSCSTQVHPQGFNKSGSFLGSRDLFAELDQLRSLLQESKDREAKLQGELLNEVEELVYLRWVNSCLKNELQNADLTSTPASAEWLNGSFSTDESSENGGSQKRLSLIKKMEKWPIVDEETSVSEPTNYKLNISWLEGRNPGRRHSISGVNCCPEDLVIKEDVETQGEFVNSLIREVLEHEISNYKDNYHIPCDLALKKMVSLSEKMERVVYNLLRTRDLLMRNCKEFHIPTDWMLDSGILNKVLQFGPLLHSTHRGFKRIKHFMNTLVLGSEPQDDGLDSRDHWKRVMQGHDGANLVPLVASNRIGKEVIETQHGKSAITFYDNSFIAGM</sequence>